<dbReference type="RefSeq" id="WP_114296726.1">
    <property type="nucleotide sequence ID" value="NZ_QPJT01000004.1"/>
</dbReference>
<dbReference type="AlphaFoldDB" id="A0A369BBH4"/>
<feature type="transmembrane region" description="Helical" evidence="7">
    <location>
        <begin position="452"/>
        <end position="476"/>
    </location>
</feature>
<evidence type="ECO:0000256" key="1">
    <source>
        <dbReference type="ARBA" id="ARBA00004651"/>
    </source>
</evidence>
<feature type="transmembrane region" description="Helical" evidence="7">
    <location>
        <begin position="207"/>
        <end position="231"/>
    </location>
</feature>
<feature type="transmembrane region" description="Helical" evidence="7">
    <location>
        <begin position="488"/>
        <end position="507"/>
    </location>
</feature>
<dbReference type="Pfam" id="PF03773">
    <property type="entry name" value="ArsP_1"/>
    <property type="match status" value="1"/>
</dbReference>
<feature type="transmembrane region" description="Helical" evidence="7">
    <location>
        <begin position="243"/>
        <end position="270"/>
    </location>
</feature>
<dbReference type="PANTHER" id="PTHR34184">
    <property type="entry name" value="UPF0718 PROTEIN YCGR"/>
    <property type="match status" value="1"/>
</dbReference>
<organism evidence="9 10">
    <name type="scientific">Anaerobacterium chartisolvens</name>
    <dbReference type="NCBI Taxonomy" id="1297424"/>
    <lineage>
        <taxon>Bacteria</taxon>
        <taxon>Bacillati</taxon>
        <taxon>Bacillota</taxon>
        <taxon>Clostridia</taxon>
        <taxon>Eubacteriales</taxon>
        <taxon>Oscillospiraceae</taxon>
        <taxon>Anaerobacterium</taxon>
    </lineage>
</organism>
<dbReference type="EMBL" id="QPJT01000004">
    <property type="protein sequence ID" value="RCX18882.1"/>
    <property type="molecule type" value="Genomic_DNA"/>
</dbReference>
<dbReference type="PANTHER" id="PTHR34184:SF4">
    <property type="entry name" value="UPF0718 PROTEIN YCGR"/>
    <property type="match status" value="1"/>
</dbReference>
<keyword evidence="4 7" id="KW-0812">Transmembrane</keyword>
<dbReference type="InterPro" id="IPR005524">
    <property type="entry name" value="DUF318"/>
</dbReference>
<feature type="domain" description="CobW/HypB/UreG nucleotide-binding" evidence="8">
    <location>
        <begin position="7"/>
        <end position="176"/>
    </location>
</feature>
<feature type="transmembrane region" description="Helical" evidence="7">
    <location>
        <begin position="282"/>
        <end position="308"/>
    </location>
</feature>
<reference evidence="9 10" key="1">
    <citation type="submission" date="2018-07" db="EMBL/GenBank/DDBJ databases">
        <title>Genomic Encyclopedia of Type Strains, Phase IV (KMG-IV): sequencing the most valuable type-strain genomes for metagenomic binning, comparative biology and taxonomic classification.</title>
        <authorList>
            <person name="Goeker M."/>
        </authorList>
    </citation>
    <scope>NUCLEOTIDE SEQUENCE [LARGE SCALE GENOMIC DNA]</scope>
    <source>
        <strain evidence="9 10">DSM 27016</strain>
    </source>
</reference>
<dbReference type="OrthoDB" id="9810876at2"/>
<dbReference type="InterPro" id="IPR027417">
    <property type="entry name" value="P-loop_NTPase"/>
</dbReference>
<evidence type="ECO:0000256" key="6">
    <source>
        <dbReference type="ARBA" id="ARBA00023136"/>
    </source>
</evidence>
<keyword evidence="6 7" id="KW-0472">Membrane</keyword>
<feature type="transmembrane region" description="Helical" evidence="7">
    <location>
        <begin position="350"/>
        <end position="371"/>
    </location>
</feature>
<comment type="subcellular location">
    <subcellularLocation>
        <location evidence="1">Cell membrane</location>
        <topology evidence="1">Multi-pass membrane protein</topology>
    </subcellularLocation>
</comment>
<comment type="similarity">
    <text evidence="2">Belongs to the UPF0718 family.</text>
</comment>
<protein>
    <recommendedName>
        <fullName evidence="8">CobW/HypB/UreG nucleotide-binding domain-containing protein</fullName>
    </recommendedName>
</protein>
<accession>A0A369BBH4</accession>
<name>A0A369BBH4_9FIRM</name>
<evidence type="ECO:0000313" key="9">
    <source>
        <dbReference type="EMBL" id="RCX18882.1"/>
    </source>
</evidence>
<evidence type="ECO:0000256" key="3">
    <source>
        <dbReference type="ARBA" id="ARBA00022475"/>
    </source>
</evidence>
<gene>
    <name evidence="9" type="ORF">DFR58_104153</name>
</gene>
<evidence type="ECO:0000259" key="8">
    <source>
        <dbReference type="Pfam" id="PF02492"/>
    </source>
</evidence>
<evidence type="ECO:0000313" key="10">
    <source>
        <dbReference type="Proteomes" id="UP000253034"/>
    </source>
</evidence>
<evidence type="ECO:0000256" key="5">
    <source>
        <dbReference type="ARBA" id="ARBA00022989"/>
    </source>
</evidence>
<evidence type="ECO:0000256" key="4">
    <source>
        <dbReference type="ARBA" id="ARBA00022692"/>
    </source>
</evidence>
<evidence type="ECO:0000256" key="2">
    <source>
        <dbReference type="ARBA" id="ARBA00006386"/>
    </source>
</evidence>
<dbReference type="SUPFAM" id="SSF52540">
    <property type="entry name" value="P-loop containing nucleoside triphosphate hydrolases"/>
    <property type="match status" value="1"/>
</dbReference>
<keyword evidence="3" id="KW-1003">Cell membrane</keyword>
<evidence type="ECO:0000256" key="7">
    <source>
        <dbReference type="SAM" id="Phobius"/>
    </source>
</evidence>
<dbReference type="Gene3D" id="3.40.50.300">
    <property type="entry name" value="P-loop containing nucleotide triphosphate hydrolases"/>
    <property type="match status" value="1"/>
</dbReference>
<sequence length="538" mass="58550">MKPQIDIVTGFLGSGKTTFINQLIKSKRMSGQRIVVVQCESGEEKAISPPSSKNGDVYIKRVDSERSITPLYISEIIKKHLPHRIIIEHNGMSRVGDLLSVLGHYSLMGTCSVDMIFHMAHASTFDVFMSNMGNILEEQIVNSQAIIINNADNASKYKINKIISTLSSINSSARVITVSFKDDLSKAIDSGSLYPQKTGLISKPSDVLFLLFAVFSVSYFLYTVFIATGLFKLDFSRLQLFNTVFISILIQAFPFILVGVLISSILQVFVSEETIIRMFPRNNAVAFGTAVISGIFFPVCDCAIVPVVGRLVKKGVPLPAAMTFMLAAPIVNPIVIASTFYAFPGQVKVVLLRTFLGIAIAVAVGIVFLIFPHNSPLADDRSIRRDACACGFCDNGYAGKKGFMPKLEAICMHAASEFFEVGKFLVIGAFISTVMLTFVPKEVLSGLGGENAASLLVMMAAAFIFSVCSTSDAFIARTFTGQFPLSSIMGFLVLGPMFDIKNLLMLLGSFKKSFVIRLVLAIAVVSFAVLYLLTPILL</sequence>
<dbReference type="Proteomes" id="UP000253034">
    <property type="component" value="Unassembled WGS sequence"/>
</dbReference>
<keyword evidence="10" id="KW-1185">Reference proteome</keyword>
<comment type="caution">
    <text evidence="9">The sequence shown here is derived from an EMBL/GenBank/DDBJ whole genome shotgun (WGS) entry which is preliminary data.</text>
</comment>
<dbReference type="GO" id="GO:0005886">
    <property type="term" value="C:plasma membrane"/>
    <property type="evidence" value="ECO:0007669"/>
    <property type="project" value="UniProtKB-SubCell"/>
</dbReference>
<dbReference type="InterPro" id="IPR052923">
    <property type="entry name" value="UPF0718"/>
</dbReference>
<feature type="transmembrane region" description="Helical" evidence="7">
    <location>
        <begin position="514"/>
        <end position="533"/>
    </location>
</feature>
<proteinExistence type="inferred from homology"/>
<feature type="transmembrane region" description="Helical" evidence="7">
    <location>
        <begin position="421"/>
        <end position="440"/>
    </location>
</feature>
<feature type="transmembrane region" description="Helical" evidence="7">
    <location>
        <begin position="320"/>
        <end position="343"/>
    </location>
</feature>
<keyword evidence="5 7" id="KW-1133">Transmembrane helix</keyword>
<dbReference type="InterPro" id="IPR003495">
    <property type="entry name" value="CobW/HypB/UreG_nucleotide-bd"/>
</dbReference>
<dbReference type="Pfam" id="PF02492">
    <property type="entry name" value="cobW"/>
    <property type="match status" value="1"/>
</dbReference>